<reference evidence="1 2" key="1">
    <citation type="submission" date="2019-06" db="EMBL/GenBank/DDBJ databases">
        <authorList>
            <person name="Palmer J.M."/>
        </authorList>
    </citation>
    <scope>NUCLEOTIDE SEQUENCE [LARGE SCALE GENOMIC DNA]</scope>
    <source>
        <strain evidence="1 2">TWF102</strain>
    </source>
</reference>
<comment type="caution">
    <text evidence="1">The sequence shown here is derived from an EMBL/GenBank/DDBJ whole genome shotgun (WGS) entry which is preliminary data.</text>
</comment>
<name>A0A7C8NX87_ORBOL</name>
<protein>
    <submittedName>
        <fullName evidence="1">Uncharacterized protein</fullName>
    </submittedName>
</protein>
<sequence length="329" mass="37394">MALDNTEDLGVIILPYSCKLNDPRLKDLGKSEWEKAKELVLSIQPKFTIRRDSRISYPRAVCLFGSNFTLRQSLYPWDPMKVEFFVCVQNSPPAILNERLSLMTMQHQTQRLPNASIIRERGGGRHSNEQKAFRAAIISQYGLEHPDNPNVPDTDTRYRCQLTGIHFPSEMLKASCICPVSENGIASPIGLRNPMDHGIRMCEGEELSPPIRWSDLYRQRVKFSTSSEITPLKRALHWHAQNARYHLHRSKYAQGIDLPLPTFAPDLARESADSISSGLSSFGSPSQIKIRQSWVRTEILIKSETALPPALYVSSPASLERRNRKRNSR</sequence>
<dbReference type="AlphaFoldDB" id="A0A7C8NX87"/>
<dbReference type="Proteomes" id="UP000475325">
    <property type="component" value="Unassembled WGS sequence"/>
</dbReference>
<accession>A0A7C8NX87</accession>
<evidence type="ECO:0000313" key="2">
    <source>
        <dbReference type="Proteomes" id="UP000475325"/>
    </source>
</evidence>
<dbReference type="EMBL" id="WIQW01000004">
    <property type="protein sequence ID" value="KAF3111363.1"/>
    <property type="molecule type" value="Genomic_DNA"/>
</dbReference>
<proteinExistence type="predicted"/>
<organism evidence="1 2">
    <name type="scientific">Orbilia oligospora</name>
    <name type="common">Nematode-trapping fungus</name>
    <name type="synonym">Arthrobotrys oligospora</name>
    <dbReference type="NCBI Taxonomy" id="2813651"/>
    <lineage>
        <taxon>Eukaryota</taxon>
        <taxon>Fungi</taxon>
        <taxon>Dikarya</taxon>
        <taxon>Ascomycota</taxon>
        <taxon>Pezizomycotina</taxon>
        <taxon>Orbiliomycetes</taxon>
        <taxon>Orbiliales</taxon>
        <taxon>Orbiliaceae</taxon>
        <taxon>Orbilia</taxon>
    </lineage>
</organism>
<gene>
    <name evidence="1" type="ORF">TWF102_007034</name>
</gene>
<evidence type="ECO:0000313" key="1">
    <source>
        <dbReference type="EMBL" id="KAF3111363.1"/>
    </source>
</evidence>